<evidence type="ECO:0000313" key="3">
    <source>
        <dbReference type="Proteomes" id="UP001085076"/>
    </source>
</evidence>
<reference evidence="2" key="1">
    <citation type="submission" date="2021-03" db="EMBL/GenBank/DDBJ databases">
        <authorList>
            <person name="Li Z."/>
            <person name="Yang C."/>
        </authorList>
    </citation>
    <scope>NUCLEOTIDE SEQUENCE</scope>
    <source>
        <strain evidence="2">Dzin_1.0</strain>
        <tissue evidence="2">Leaf</tissue>
    </source>
</reference>
<proteinExistence type="predicted"/>
<evidence type="ECO:0000259" key="1">
    <source>
        <dbReference type="Pfam" id="PF26192"/>
    </source>
</evidence>
<reference evidence="2" key="2">
    <citation type="journal article" date="2022" name="Hortic Res">
        <title>The genome of Dioscorea zingiberensis sheds light on the biosynthesis, origin and evolution of the medicinally important diosgenin saponins.</title>
        <authorList>
            <person name="Li Y."/>
            <person name="Tan C."/>
            <person name="Li Z."/>
            <person name="Guo J."/>
            <person name="Li S."/>
            <person name="Chen X."/>
            <person name="Wang C."/>
            <person name="Dai X."/>
            <person name="Yang H."/>
            <person name="Song W."/>
            <person name="Hou L."/>
            <person name="Xu J."/>
            <person name="Tong Z."/>
            <person name="Xu A."/>
            <person name="Yuan X."/>
            <person name="Wang W."/>
            <person name="Yang Q."/>
            <person name="Chen L."/>
            <person name="Sun Z."/>
            <person name="Wang K."/>
            <person name="Pan B."/>
            <person name="Chen J."/>
            <person name="Bao Y."/>
            <person name="Liu F."/>
            <person name="Qi X."/>
            <person name="Gang D.R."/>
            <person name="Wen J."/>
            <person name="Li J."/>
        </authorList>
    </citation>
    <scope>NUCLEOTIDE SEQUENCE</scope>
    <source>
        <strain evidence="2">Dzin_1.0</strain>
    </source>
</reference>
<dbReference type="EMBL" id="JAGGNH010000007">
    <property type="protein sequence ID" value="KAJ0967640.1"/>
    <property type="molecule type" value="Genomic_DNA"/>
</dbReference>
<organism evidence="2 3">
    <name type="scientific">Dioscorea zingiberensis</name>
    <dbReference type="NCBI Taxonomy" id="325984"/>
    <lineage>
        <taxon>Eukaryota</taxon>
        <taxon>Viridiplantae</taxon>
        <taxon>Streptophyta</taxon>
        <taxon>Embryophyta</taxon>
        <taxon>Tracheophyta</taxon>
        <taxon>Spermatophyta</taxon>
        <taxon>Magnoliopsida</taxon>
        <taxon>Liliopsida</taxon>
        <taxon>Dioscoreales</taxon>
        <taxon>Dioscoreaceae</taxon>
        <taxon>Dioscorea</taxon>
    </lineage>
</organism>
<gene>
    <name evidence="2" type="ORF">J5N97_024557</name>
</gene>
<dbReference type="Pfam" id="PF26192">
    <property type="entry name" value="RNF157-like_N"/>
    <property type="match status" value="1"/>
</dbReference>
<dbReference type="OrthoDB" id="1226643at2759"/>
<feature type="domain" description="MGRN1/RNF157-like N-terminal" evidence="1">
    <location>
        <begin position="1"/>
        <end position="57"/>
    </location>
</feature>
<dbReference type="Proteomes" id="UP001085076">
    <property type="component" value="Miscellaneous, Linkage group lg07"/>
</dbReference>
<sequence>MFEESELTKEGEMEVYPLAVKAETCPSDPVSVDENQKPGIPNSQITQAVFEKKENANVCKRLFAASACAIALIEVQVEKKLLCCPVA</sequence>
<evidence type="ECO:0000313" key="2">
    <source>
        <dbReference type="EMBL" id="KAJ0967640.1"/>
    </source>
</evidence>
<comment type="caution">
    <text evidence="2">The sequence shown here is derived from an EMBL/GenBank/DDBJ whole genome shotgun (WGS) entry which is preliminary data.</text>
</comment>
<dbReference type="InterPro" id="IPR058981">
    <property type="entry name" value="MGRN1/RNF157-like_N"/>
</dbReference>
<accession>A0A9D5C787</accession>
<dbReference type="AlphaFoldDB" id="A0A9D5C787"/>
<protein>
    <recommendedName>
        <fullName evidence="1">MGRN1/RNF157-like N-terminal domain-containing protein</fullName>
    </recommendedName>
</protein>
<keyword evidence="3" id="KW-1185">Reference proteome</keyword>
<name>A0A9D5C787_9LILI</name>